<gene>
    <name evidence="3" type="ORF">Ahy_A07g034745</name>
</gene>
<protein>
    <recommendedName>
        <fullName evidence="5">HAT C-terminal dimerisation domain-containing protein</fullName>
    </recommendedName>
</protein>
<dbReference type="AlphaFoldDB" id="A0A445CCL3"/>
<sequence>MAEKMKSKYDKYWGNIKNTNMMIFIAVVLDPRYKLQLIKWSFEKLYEKEDAEFLTSKAKETLFKVFDSYRLFGGNYQRSTQQDPLEISTQELEAHKTSFAMEFEKEMQFNESVNKNEVELYLIEALEKSGVQFDILNWWKVNSTKYPILGQTARDVLAMPAFIVASESAFSTRGRVLNNYRSYLTLMTAEALICTQNCLRNSPKLVLEELIEELEKLELGMVKFLLIIFFILI</sequence>
<dbReference type="PANTHER" id="PTHR23272">
    <property type="entry name" value="BED FINGER-RELATED"/>
    <property type="match status" value="1"/>
</dbReference>
<dbReference type="InterPro" id="IPR012337">
    <property type="entry name" value="RNaseH-like_sf"/>
</dbReference>
<dbReference type="GO" id="GO:0046983">
    <property type="term" value="F:protein dimerization activity"/>
    <property type="evidence" value="ECO:0007669"/>
    <property type="project" value="InterPro"/>
</dbReference>
<evidence type="ECO:0000313" key="3">
    <source>
        <dbReference type="EMBL" id="RYR48687.1"/>
    </source>
</evidence>
<reference evidence="3 4" key="1">
    <citation type="submission" date="2019-01" db="EMBL/GenBank/DDBJ databases">
        <title>Sequencing of cultivated peanut Arachis hypogaea provides insights into genome evolution and oil improvement.</title>
        <authorList>
            <person name="Chen X."/>
        </authorList>
    </citation>
    <scope>NUCLEOTIDE SEQUENCE [LARGE SCALE GENOMIC DNA]</scope>
    <source>
        <strain evidence="4">cv. Fuhuasheng</strain>
        <tissue evidence="3">Leaves</tissue>
    </source>
</reference>
<evidence type="ECO:0000313" key="4">
    <source>
        <dbReference type="Proteomes" id="UP000289738"/>
    </source>
</evidence>
<dbReference type="EMBL" id="SDMP01000007">
    <property type="protein sequence ID" value="RYR48687.1"/>
    <property type="molecule type" value="Genomic_DNA"/>
</dbReference>
<organism evidence="3 4">
    <name type="scientific">Arachis hypogaea</name>
    <name type="common">Peanut</name>
    <dbReference type="NCBI Taxonomy" id="3818"/>
    <lineage>
        <taxon>Eukaryota</taxon>
        <taxon>Viridiplantae</taxon>
        <taxon>Streptophyta</taxon>
        <taxon>Embryophyta</taxon>
        <taxon>Tracheophyta</taxon>
        <taxon>Spermatophyta</taxon>
        <taxon>Magnoliopsida</taxon>
        <taxon>eudicotyledons</taxon>
        <taxon>Gunneridae</taxon>
        <taxon>Pentapetalae</taxon>
        <taxon>rosids</taxon>
        <taxon>fabids</taxon>
        <taxon>Fabales</taxon>
        <taxon>Fabaceae</taxon>
        <taxon>Papilionoideae</taxon>
        <taxon>50 kb inversion clade</taxon>
        <taxon>dalbergioids sensu lato</taxon>
        <taxon>Dalbergieae</taxon>
        <taxon>Pterocarpus clade</taxon>
        <taxon>Arachis</taxon>
    </lineage>
</organism>
<dbReference type="Pfam" id="PF05699">
    <property type="entry name" value="Dimer_Tnp_hAT"/>
    <property type="match status" value="1"/>
</dbReference>
<dbReference type="PANTHER" id="PTHR23272:SF161">
    <property type="entry name" value="ZINC FINGER BED DOMAIN-CONTAINING PROTEIN RICESLEEPER 1-LIKE"/>
    <property type="match status" value="1"/>
</dbReference>
<dbReference type="InterPro" id="IPR025525">
    <property type="entry name" value="hAT-like_transposase_RNase-H"/>
</dbReference>
<comment type="caution">
    <text evidence="3">The sequence shown here is derived from an EMBL/GenBank/DDBJ whole genome shotgun (WGS) entry which is preliminary data.</text>
</comment>
<evidence type="ECO:0000259" key="1">
    <source>
        <dbReference type="Pfam" id="PF05699"/>
    </source>
</evidence>
<proteinExistence type="predicted"/>
<dbReference type="Proteomes" id="UP000289738">
    <property type="component" value="Chromosome A07"/>
</dbReference>
<name>A0A445CCL3_ARAHY</name>
<keyword evidence="4" id="KW-1185">Reference proteome</keyword>
<dbReference type="SUPFAM" id="SSF53098">
    <property type="entry name" value="Ribonuclease H-like"/>
    <property type="match status" value="1"/>
</dbReference>
<dbReference type="InterPro" id="IPR008906">
    <property type="entry name" value="HATC_C_dom"/>
</dbReference>
<evidence type="ECO:0000259" key="2">
    <source>
        <dbReference type="Pfam" id="PF14372"/>
    </source>
</evidence>
<dbReference type="Pfam" id="PF14372">
    <property type="entry name" value="hAT-like_RNase-H"/>
    <property type="match status" value="1"/>
</dbReference>
<accession>A0A445CCL3</accession>
<feature type="domain" description="HAT C-terminal dimerisation" evidence="1">
    <location>
        <begin position="119"/>
        <end position="197"/>
    </location>
</feature>
<dbReference type="GO" id="GO:0003677">
    <property type="term" value="F:DNA binding"/>
    <property type="evidence" value="ECO:0007669"/>
    <property type="project" value="InterPro"/>
</dbReference>
<feature type="domain" description="hAT-like transposase RNase-H fold" evidence="2">
    <location>
        <begin position="1"/>
        <end position="69"/>
    </location>
</feature>
<evidence type="ECO:0008006" key="5">
    <source>
        <dbReference type="Google" id="ProtNLM"/>
    </source>
</evidence>